<keyword evidence="6 8" id="KW-1133">Transmembrane helix</keyword>
<evidence type="ECO:0000256" key="6">
    <source>
        <dbReference type="ARBA" id="ARBA00022989"/>
    </source>
</evidence>
<keyword evidence="4 8" id="KW-0812">Transmembrane</keyword>
<feature type="transmembrane region" description="Helical" evidence="8">
    <location>
        <begin position="95"/>
        <end position="121"/>
    </location>
</feature>
<dbReference type="InterPro" id="IPR007227">
    <property type="entry name" value="Cell_shape_determining_MreD"/>
</dbReference>
<proteinExistence type="inferred from homology"/>
<reference evidence="9" key="1">
    <citation type="submission" date="2017-11" db="EMBL/GenBank/DDBJ databases">
        <title>Three new genomes from thermophilic consortium.</title>
        <authorList>
            <person name="Quaggio R."/>
            <person name="Amgarten D."/>
            <person name="Setubal J.C."/>
        </authorList>
    </citation>
    <scope>NUCLEOTIDE SEQUENCE</scope>
    <source>
        <strain evidence="9">ZCTH01-B2</strain>
    </source>
</reference>
<dbReference type="AlphaFoldDB" id="A0A953LIS1"/>
<dbReference type="GO" id="GO:0005886">
    <property type="term" value="C:plasma membrane"/>
    <property type="evidence" value="ECO:0007669"/>
    <property type="project" value="UniProtKB-SubCell"/>
</dbReference>
<evidence type="ECO:0000256" key="5">
    <source>
        <dbReference type="ARBA" id="ARBA00022960"/>
    </source>
</evidence>
<dbReference type="Proteomes" id="UP000732377">
    <property type="component" value="Unassembled WGS sequence"/>
</dbReference>
<dbReference type="InterPro" id="IPR017225">
    <property type="entry name" value="Cell_shape_determin_MreD_prd"/>
</dbReference>
<dbReference type="GO" id="GO:0008360">
    <property type="term" value="P:regulation of cell shape"/>
    <property type="evidence" value="ECO:0007669"/>
    <property type="project" value="UniProtKB-KW"/>
</dbReference>
<evidence type="ECO:0000256" key="2">
    <source>
        <dbReference type="ARBA" id="ARBA00007776"/>
    </source>
</evidence>
<keyword evidence="5" id="KW-0133">Cell shape</keyword>
<keyword evidence="3" id="KW-1003">Cell membrane</keyword>
<evidence type="ECO:0000256" key="4">
    <source>
        <dbReference type="ARBA" id="ARBA00022692"/>
    </source>
</evidence>
<comment type="caution">
    <text evidence="9">The sequence shown here is derived from an EMBL/GenBank/DDBJ whole genome shotgun (WGS) entry which is preliminary data.</text>
</comment>
<evidence type="ECO:0000256" key="7">
    <source>
        <dbReference type="ARBA" id="ARBA00023136"/>
    </source>
</evidence>
<dbReference type="PIRSF" id="PIRSF037497">
    <property type="entry name" value="MreD_Clostridium/Treponema_prd"/>
    <property type="match status" value="1"/>
</dbReference>
<evidence type="ECO:0000313" key="9">
    <source>
        <dbReference type="EMBL" id="MBY6275017.1"/>
    </source>
</evidence>
<dbReference type="NCBIfam" id="TIGR03426">
    <property type="entry name" value="shape_MreD"/>
    <property type="match status" value="1"/>
</dbReference>
<evidence type="ECO:0000256" key="8">
    <source>
        <dbReference type="SAM" id="Phobius"/>
    </source>
</evidence>
<keyword evidence="7 8" id="KW-0472">Membrane</keyword>
<feature type="transmembrane region" description="Helical" evidence="8">
    <location>
        <begin position="133"/>
        <end position="152"/>
    </location>
</feature>
<dbReference type="RefSeq" id="WP_273377709.1">
    <property type="nucleotide sequence ID" value="NZ_PIUK01000010.1"/>
</dbReference>
<dbReference type="EMBL" id="PIUK01000010">
    <property type="protein sequence ID" value="MBY6275017.1"/>
    <property type="molecule type" value="Genomic_DNA"/>
</dbReference>
<comment type="similarity">
    <text evidence="2">Belongs to the MreD family.</text>
</comment>
<feature type="transmembrane region" description="Helical" evidence="8">
    <location>
        <begin position="28"/>
        <end position="47"/>
    </location>
</feature>
<dbReference type="Pfam" id="PF04093">
    <property type="entry name" value="MreD"/>
    <property type="match status" value="1"/>
</dbReference>
<evidence type="ECO:0000313" key="10">
    <source>
        <dbReference type="Proteomes" id="UP000732377"/>
    </source>
</evidence>
<evidence type="ECO:0000256" key="3">
    <source>
        <dbReference type="ARBA" id="ARBA00022475"/>
    </source>
</evidence>
<protein>
    <submittedName>
        <fullName evidence="9">Rod shape-determining protein MreD</fullName>
    </submittedName>
</protein>
<evidence type="ECO:0000256" key="1">
    <source>
        <dbReference type="ARBA" id="ARBA00004651"/>
    </source>
</evidence>
<feature type="transmembrane region" description="Helical" evidence="8">
    <location>
        <begin position="59"/>
        <end position="83"/>
    </location>
</feature>
<accession>A0A953LIS1</accession>
<name>A0A953LIS1_SYMTR</name>
<organism evidence="9 10">
    <name type="scientific">Symbiobacterium thermophilum</name>
    <dbReference type="NCBI Taxonomy" id="2734"/>
    <lineage>
        <taxon>Bacteria</taxon>
        <taxon>Bacillati</taxon>
        <taxon>Bacillota</taxon>
        <taxon>Clostridia</taxon>
        <taxon>Eubacteriales</taxon>
        <taxon>Symbiobacteriaceae</taxon>
        <taxon>Symbiobacterium</taxon>
    </lineage>
</organism>
<sequence length="171" mass="18124">MRYWVLTAITLVAYLVESVLGPFLAIGGVAPNVVFVVAVSCGLLFGWQVGLGVGFGGGLLIDLTIGQLIGSHALAGSLVGFIAGVVEERVFKDNLLLPLIGGVVGSVVGQAVVVAPLLVFGRHVSLAGFSGQLLRSVAYDTVLCALVYWRIFRMYGFIRPDPRGVIVLRRR</sequence>
<gene>
    <name evidence="9" type="primary">mreD</name>
    <name evidence="9" type="ORF">CWE10_02175</name>
</gene>
<comment type="subcellular location">
    <subcellularLocation>
        <location evidence="1">Cell membrane</location>
        <topology evidence="1">Multi-pass membrane protein</topology>
    </subcellularLocation>
</comment>